<dbReference type="Proteomes" id="UP000460272">
    <property type="component" value="Unassembled WGS sequence"/>
</dbReference>
<dbReference type="AlphaFoldDB" id="A0A6P2BNU0"/>
<dbReference type="GO" id="GO:0032259">
    <property type="term" value="P:methylation"/>
    <property type="evidence" value="ECO:0007669"/>
    <property type="project" value="UniProtKB-KW"/>
</dbReference>
<dbReference type="InterPro" id="IPR036414">
    <property type="entry name" value="YaeB_N_sf"/>
</dbReference>
<keyword evidence="5" id="KW-0808">Transferase</keyword>
<dbReference type="PANTHER" id="PTHR12818">
    <property type="entry name" value="TRNA (ADENINE(37)-N6)-METHYLTRANSFERASE"/>
    <property type="match status" value="1"/>
</dbReference>
<dbReference type="EMBL" id="RPFW01000009">
    <property type="protein sequence ID" value="TVZ00538.1"/>
    <property type="molecule type" value="Genomic_DNA"/>
</dbReference>
<protein>
    <submittedName>
        <fullName evidence="5">S-adenosylmethionine-dependent methyltransferase</fullName>
    </submittedName>
</protein>
<keyword evidence="6" id="KW-1185">Reference proteome</keyword>
<evidence type="ECO:0000256" key="1">
    <source>
        <dbReference type="ARBA" id="ARBA00022691"/>
    </source>
</evidence>
<comment type="similarity">
    <text evidence="2">Belongs to the tRNA methyltransferase O family.</text>
</comment>
<dbReference type="GO" id="GO:0008168">
    <property type="term" value="F:methyltransferase activity"/>
    <property type="evidence" value="ECO:0007669"/>
    <property type="project" value="UniProtKB-KW"/>
</dbReference>
<keyword evidence="1" id="KW-0949">S-adenosyl-L-methionine</keyword>
<evidence type="ECO:0000256" key="2">
    <source>
        <dbReference type="ARBA" id="ARBA00033753"/>
    </source>
</evidence>
<dbReference type="InterPro" id="IPR023370">
    <property type="entry name" value="TrmO-like_N"/>
</dbReference>
<keyword evidence="5" id="KW-0489">Methyltransferase</keyword>
<evidence type="ECO:0000259" key="4">
    <source>
        <dbReference type="PROSITE" id="PS51668"/>
    </source>
</evidence>
<feature type="compositionally biased region" description="Polar residues" evidence="3">
    <location>
        <begin position="68"/>
        <end position="85"/>
    </location>
</feature>
<sequence>MNYGLVPIGWVQSALTVLDDSPNQREGAPRAWIRFDEQVAEGAKDLRPGDEIVVLTWLHRSRRDELSTHPQNDMSQPLTGVFSTCSPNRPNPIGLHRARIVARAGLRIEVDALEAIDGTPVVDVKPAIG</sequence>
<evidence type="ECO:0000256" key="3">
    <source>
        <dbReference type="SAM" id="MobiDB-lite"/>
    </source>
</evidence>
<proteinExistence type="inferred from homology"/>
<dbReference type="PANTHER" id="PTHR12818:SF0">
    <property type="entry name" value="TRNA (ADENINE(37)-N6)-METHYLTRANSFERASE"/>
    <property type="match status" value="1"/>
</dbReference>
<evidence type="ECO:0000313" key="6">
    <source>
        <dbReference type="Proteomes" id="UP000460272"/>
    </source>
</evidence>
<dbReference type="InterPro" id="IPR040372">
    <property type="entry name" value="YaeB-like"/>
</dbReference>
<reference evidence="5 6" key="1">
    <citation type="submission" date="2018-11" db="EMBL/GenBank/DDBJ databases">
        <title>Trebonia kvetii gen.nov., sp.nov., a novel acidophilic actinobacterium, and proposal of the new actinobacterial family Treboniaceae fam. nov.</title>
        <authorList>
            <person name="Rapoport D."/>
            <person name="Sagova-Mareckova M."/>
            <person name="Sedlacek I."/>
            <person name="Provaznik J."/>
            <person name="Kralova S."/>
            <person name="Pavlinic D."/>
            <person name="Benes V."/>
            <person name="Kopecky J."/>
        </authorList>
    </citation>
    <scope>NUCLEOTIDE SEQUENCE [LARGE SCALE GENOMIC DNA]</scope>
    <source>
        <strain evidence="5 6">15Tr583</strain>
    </source>
</reference>
<feature type="region of interest" description="Disordered" evidence="3">
    <location>
        <begin position="64"/>
        <end position="85"/>
    </location>
</feature>
<feature type="domain" description="TsaA-like" evidence="4">
    <location>
        <begin position="5"/>
        <end position="129"/>
    </location>
</feature>
<dbReference type="Gene3D" id="2.40.30.70">
    <property type="entry name" value="YaeB-like"/>
    <property type="match status" value="1"/>
</dbReference>
<accession>A0A6P2BNU0</accession>
<dbReference type="PROSITE" id="PS51668">
    <property type="entry name" value="TSAA_2"/>
    <property type="match status" value="1"/>
</dbReference>
<evidence type="ECO:0000313" key="5">
    <source>
        <dbReference type="EMBL" id="TVZ00538.1"/>
    </source>
</evidence>
<gene>
    <name evidence="5" type="ORF">EAS64_38025</name>
</gene>
<dbReference type="CDD" id="cd09281">
    <property type="entry name" value="UPF0066"/>
    <property type="match status" value="1"/>
</dbReference>
<dbReference type="OrthoDB" id="9804309at2"/>
<comment type="caution">
    <text evidence="5">The sequence shown here is derived from an EMBL/GenBank/DDBJ whole genome shotgun (WGS) entry which is preliminary data.</text>
</comment>
<dbReference type="Pfam" id="PF01980">
    <property type="entry name" value="TrmO_N"/>
    <property type="match status" value="1"/>
</dbReference>
<organism evidence="5 6">
    <name type="scientific">Trebonia kvetii</name>
    <dbReference type="NCBI Taxonomy" id="2480626"/>
    <lineage>
        <taxon>Bacteria</taxon>
        <taxon>Bacillati</taxon>
        <taxon>Actinomycetota</taxon>
        <taxon>Actinomycetes</taxon>
        <taxon>Streptosporangiales</taxon>
        <taxon>Treboniaceae</taxon>
        <taxon>Trebonia</taxon>
    </lineage>
</organism>
<dbReference type="SUPFAM" id="SSF118196">
    <property type="entry name" value="YaeB-like"/>
    <property type="match status" value="1"/>
</dbReference>
<dbReference type="InterPro" id="IPR036413">
    <property type="entry name" value="YaeB-like_sf"/>
</dbReference>
<name>A0A6P2BNU0_9ACTN</name>